<accession>A0A0E9U324</accession>
<proteinExistence type="predicted"/>
<dbReference type="EMBL" id="GBXM01048987">
    <property type="protein sequence ID" value="JAH59590.1"/>
    <property type="molecule type" value="Transcribed_RNA"/>
</dbReference>
<protein>
    <submittedName>
        <fullName evidence="1">Uncharacterized protein</fullName>
    </submittedName>
</protein>
<organism evidence="1">
    <name type="scientific">Anguilla anguilla</name>
    <name type="common">European freshwater eel</name>
    <name type="synonym">Muraena anguilla</name>
    <dbReference type="NCBI Taxonomy" id="7936"/>
    <lineage>
        <taxon>Eukaryota</taxon>
        <taxon>Metazoa</taxon>
        <taxon>Chordata</taxon>
        <taxon>Craniata</taxon>
        <taxon>Vertebrata</taxon>
        <taxon>Euteleostomi</taxon>
        <taxon>Actinopterygii</taxon>
        <taxon>Neopterygii</taxon>
        <taxon>Teleostei</taxon>
        <taxon>Anguilliformes</taxon>
        <taxon>Anguillidae</taxon>
        <taxon>Anguilla</taxon>
    </lineage>
</organism>
<reference evidence="1" key="2">
    <citation type="journal article" date="2015" name="Fish Shellfish Immunol.">
        <title>Early steps in the European eel (Anguilla anguilla)-Vibrio vulnificus interaction in the gills: Role of the RtxA13 toxin.</title>
        <authorList>
            <person name="Callol A."/>
            <person name="Pajuelo D."/>
            <person name="Ebbesson L."/>
            <person name="Teles M."/>
            <person name="MacKenzie S."/>
            <person name="Amaro C."/>
        </authorList>
    </citation>
    <scope>NUCLEOTIDE SEQUENCE</scope>
</reference>
<evidence type="ECO:0000313" key="1">
    <source>
        <dbReference type="EMBL" id="JAH59590.1"/>
    </source>
</evidence>
<name>A0A0E9U324_ANGAN</name>
<reference evidence="1" key="1">
    <citation type="submission" date="2014-11" db="EMBL/GenBank/DDBJ databases">
        <authorList>
            <person name="Amaro Gonzalez C."/>
        </authorList>
    </citation>
    <scope>NUCLEOTIDE SEQUENCE</scope>
</reference>
<sequence length="45" mass="5403">MFILINEMKNEMFHFNTTKSTFTDQVFCVSLCVSLFQLSTFLPYW</sequence>
<dbReference type="AlphaFoldDB" id="A0A0E9U324"/>